<dbReference type="AlphaFoldDB" id="A0AAW9RNK3"/>
<reference evidence="3 4" key="1">
    <citation type="submission" date="2024-02" db="EMBL/GenBank/DDBJ databases">
        <title>Genome analysis and characterization of Microbaculum marinisediminis sp. nov., isolated from marine sediment.</title>
        <authorList>
            <person name="Du Z.-J."/>
            <person name="Ye Y.-Q."/>
            <person name="Zhang Z.-R."/>
            <person name="Yuan S.-M."/>
            <person name="Zhang X.-Y."/>
        </authorList>
    </citation>
    <scope>NUCLEOTIDE SEQUENCE [LARGE SCALE GENOMIC DNA]</scope>
    <source>
        <strain evidence="3 4">SDUM1044001</strain>
    </source>
</reference>
<gene>
    <name evidence="3" type="ORF">V3328_05845</name>
</gene>
<dbReference type="Proteomes" id="UP001378188">
    <property type="component" value="Unassembled WGS sequence"/>
</dbReference>
<evidence type="ECO:0000256" key="2">
    <source>
        <dbReference type="SAM" id="SignalP"/>
    </source>
</evidence>
<protein>
    <submittedName>
        <fullName evidence="3">Uncharacterized protein</fullName>
    </submittedName>
</protein>
<name>A0AAW9RNK3_9HYPH</name>
<keyword evidence="4" id="KW-1185">Reference proteome</keyword>
<evidence type="ECO:0000313" key="3">
    <source>
        <dbReference type="EMBL" id="MEJ8570984.1"/>
    </source>
</evidence>
<proteinExistence type="predicted"/>
<dbReference type="EMBL" id="JAZHOF010000002">
    <property type="protein sequence ID" value="MEJ8570984.1"/>
    <property type="molecule type" value="Genomic_DNA"/>
</dbReference>
<dbReference type="RefSeq" id="WP_340328675.1">
    <property type="nucleotide sequence ID" value="NZ_JAZHOF010000002.1"/>
</dbReference>
<feature type="compositionally biased region" description="Basic and acidic residues" evidence="1">
    <location>
        <begin position="115"/>
        <end position="126"/>
    </location>
</feature>
<organism evidence="3 4">
    <name type="scientific">Microbaculum marinum</name>
    <dbReference type="NCBI Taxonomy" id="1764581"/>
    <lineage>
        <taxon>Bacteria</taxon>
        <taxon>Pseudomonadati</taxon>
        <taxon>Pseudomonadota</taxon>
        <taxon>Alphaproteobacteria</taxon>
        <taxon>Hyphomicrobiales</taxon>
        <taxon>Tepidamorphaceae</taxon>
        <taxon>Microbaculum</taxon>
    </lineage>
</organism>
<evidence type="ECO:0000256" key="1">
    <source>
        <dbReference type="SAM" id="MobiDB-lite"/>
    </source>
</evidence>
<feature type="region of interest" description="Disordered" evidence="1">
    <location>
        <begin position="101"/>
        <end position="144"/>
    </location>
</feature>
<feature type="chain" id="PRO_5043443593" evidence="2">
    <location>
        <begin position="20"/>
        <end position="169"/>
    </location>
</feature>
<comment type="caution">
    <text evidence="3">The sequence shown here is derived from an EMBL/GenBank/DDBJ whole genome shotgun (WGS) entry which is preliminary data.</text>
</comment>
<sequence length="169" mass="19093">MRRILMVLTVCVATAPALAQETVPDTEGGQYILRRVDGGLMRVDRETGMTSFCRKRDAAWVCEVVADDRVALEEEIERLSSDNSKLAIEIGRLKDRIDMLEARLEETPQAGPEAGDPKAGDPKAGDDQSAFDFPSDEEMDQVMKSFESMMHRFLDMMRDLREEYDPDKT</sequence>
<feature type="signal peptide" evidence="2">
    <location>
        <begin position="1"/>
        <end position="19"/>
    </location>
</feature>
<evidence type="ECO:0000313" key="4">
    <source>
        <dbReference type="Proteomes" id="UP001378188"/>
    </source>
</evidence>
<keyword evidence="2" id="KW-0732">Signal</keyword>
<accession>A0AAW9RNK3</accession>